<keyword evidence="5" id="KW-0472">Membrane</keyword>
<evidence type="ECO:0000259" key="6">
    <source>
        <dbReference type="PROSITE" id="PS50043"/>
    </source>
</evidence>
<dbReference type="Pfam" id="PF00196">
    <property type="entry name" value="GerE"/>
    <property type="match status" value="1"/>
</dbReference>
<evidence type="ECO:0000256" key="5">
    <source>
        <dbReference type="SAM" id="Phobius"/>
    </source>
</evidence>
<keyword evidence="2" id="KW-0238">DNA-binding</keyword>
<keyword evidence="8" id="KW-1185">Reference proteome</keyword>
<evidence type="ECO:0000256" key="1">
    <source>
        <dbReference type="ARBA" id="ARBA00023015"/>
    </source>
</evidence>
<sequence length="444" mass="46185">MAGGGEGVADGDGGVSSRGRFSPGGGEAVAARGAAHGRFARGDGAVADVVSLGADGRPSEGAARRFSRGAAGDDPVALSLRGYLAHFSGDDRLAAALLDRAVHELRAQRRRTRLAQVLALSARVQLGASALDRARADGEEAVALCAELRQPLWGALARTALATVAALRGDEEEAEHQAAEAERVALRLRTVYMLALVQGARGAVALAGGRPGEAFAQLLRPVDPTDPAFDPGTAATLLGDLAEAASTPDEQATVRRLLADAPDHPRSAVARAHAALVLAGDDDADDDAALADDDAALADDDADAAFALATATITPAVPFTYARVLLVHGMRLRRRRRVADSREPLREAVALFTDLDVGPWVERAQRELAATAETAHRSQDGLDRLTPQELEIARMAARGMTNRAIAADLALSPRTVGHHLAKIFPKLDVSSRAGVGAALETLGY</sequence>
<comment type="caution">
    <text evidence="7">The sequence shown here is derived from an EMBL/GenBank/DDBJ whole genome shotgun (WGS) entry which is preliminary data.</text>
</comment>
<dbReference type="PROSITE" id="PS50043">
    <property type="entry name" value="HTH_LUXR_2"/>
    <property type="match status" value="1"/>
</dbReference>
<feature type="transmembrane region" description="Helical" evidence="5">
    <location>
        <begin position="304"/>
        <end position="326"/>
    </location>
</feature>
<protein>
    <submittedName>
        <fullName evidence="7">Helix-turn-helix transcriptional regulator</fullName>
    </submittedName>
</protein>
<accession>A0A9X3NIM9</accession>
<keyword evidence="5" id="KW-0812">Transmembrane</keyword>
<reference evidence="7" key="1">
    <citation type="submission" date="2022-10" db="EMBL/GenBank/DDBJ databases">
        <title>The WGS of Solirubrobacter phytolaccae KCTC 29190.</title>
        <authorList>
            <person name="Jiang Z."/>
        </authorList>
    </citation>
    <scope>NUCLEOTIDE SEQUENCE</scope>
    <source>
        <strain evidence="7">KCTC 29190</strain>
    </source>
</reference>
<keyword evidence="5" id="KW-1133">Transmembrane helix</keyword>
<feature type="region of interest" description="Disordered" evidence="4">
    <location>
        <begin position="1"/>
        <end position="29"/>
    </location>
</feature>
<dbReference type="SMART" id="SM00421">
    <property type="entry name" value="HTH_LUXR"/>
    <property type="match status" value="1"/>
</dbReference>
<name>A0A9X3NIM9_9ACTN</name>
<keyword evidence="1" id="KW-0805">Transcription regulation</keyword>
<dbReference type="Proteomes" id="UP001147653">
    <property type="component" value="Unassembled WGS sequence"/>
</dbReference>
<dbReference type="CDD" id="cd06170">
    <property type="entry name" value="LuxR_C_like"/>
    <property type="match status" value="1"/>
</dbReference>
<feature type="compositionally biased region" description="Gly residues" evidence="4">
    <location>
        <begin position="1"/>
        <end position="27"/>
    </location>
</feature>
<dbReference type="AlphaFoldDB" id="A0A9X3NIM9"/>
<evidence type="ECO:0000256" key="3">
    <source>
        <dbReference type="ARBA" id="ARBA00023163"/>
    </source>
</evidence>
<feature type="domain" description="HTH luxR-type" evidence="6">
    <location>
        <begin position="378"/>
        <end position="443"/>
    </location>
</feature>
<evidence type="ECO:0000313" key="7">
    <source>
        <dbReference type="EMBL" id="MDA0185812.1"/>
    </source>
</evidence>
<proteinExistence type="predicted"/>
<organism evidence="7 8">
    <name type="scientific">Solirubrobacter phytolaccae</name>
    <dbReference type="NCBI Taxonomy" id="1404360"/>
    <lineage>
        <taxon>Bacteria</taxon>
        <taxon>Bacillati</taxon>
        <taxon>Actinomycetota</taxon>
        <taxon>Thermoleophilia</taxon>
        <taxon>Solirubrobacterales</taxon>
        <taxon>Solirubrobacteraceae</taxon>
        <taxon>Solirubrobacter</taxon>
    </lineage>
</organism>
<evidence type="ECO:0000256" key="4">
    <source>
        <dbReference type="SAM" id="MobiDB-lite"/>
    </source>
</evidence>
<dbReference type="GO" id="GO:0006355">
    <property type="term" value="P:regulation of DNA-templated transcription"/>
    <property type="evidence" value="ECO:0007669"/>
    <property type="project" value="InterPro"/>
</dbReference>
<dbReference type="PRINTS" id="PR00038">
    <property type="entry name" value="HTHLUXR"/>
</dbReference>
<dbReference type="SUPFAM" id="SSF46894">
    <property type="entry name" value="C-terminal effector domain of the bipartite response regulators"/>
    <property type="match status" value="1"/>
</dbReference>
<evidence type="ECO:0000256" key="2">
    <source>
        <dbReference type="ARBA" id="ARBA00023125"/>
    </source>
</evidence>
<dbReference type="InterPro" id="IPR000792">
    <property type="entry name" value="Tscrpt_reg_LuxR_C"/>
</dbReference>
<dbReference type="GO" id="GO:0003677">
    <property type="term" value="F:DNA binding"/>
    <property type="evidence" value="ECO:0007669"/>
    <property type="project" value="UniProtKB-KW"/>
</dbReference>
<dbReference type="EMBL" id="JAPDDP010000159">
    <property type="protein sequence ID" value="MDA0185812.1"/>
    <property type="molecule type" value="Genomic_DNA"/>
</dbReference>
<keyword evidence="3" id="KW-0804">Transcription</keyword>
<dbReference type="RefSeq" id="WP_270030338.1">
    <property type="nucleotide sequence ID" value="NZ_JAPDDP010000159.1"/>
</dbReference>
<gene>
    <name evidence="7" type="ORF">OJ997_36245</name>
</gene>
<dbReference type="InterPro" id="IPR036388">
    <property type="entry name" value="WH-like_DNA-bd_sf"/>
</dbReference>
<evidence type="ECO:0000313" key="8">
    <source>
        <dbReference type="Proteomes" id="UP001147653"/>
    </source>
</evidence>
<dbReference type="Gene3D" id="1.10.10.10">
    <property type="entry name" value="Winged helix-like DNA-binding domain superfamily/Winged helix DNA-binding domain"/>
    <property type="match status" value="1"/>
</dbReference>
<dbReference type="InterPro" id="IPR016032">
    <property type="entry name" value="Sig_transdc_resp-reg_C-effctor"/>
</dbReference>
<dbReference type="PANTHER" id="PTHR44688">
    <property type="entry name" value="DNA-BINDING TRANSCRIPTIONAL ACTIVATOR DEVR_DOSR"/>
    <property type="match status" value="1"/>
</dbReference>
<dbReference type="PANTHER" id="PTHR44688:SF16">
    <property type="entry name" value="DNA-BINDING TRANSCRIPTIONAL ACTIVATOR DEVR_DOSR"/>
    <property type="match status" value="1"/>
</dbReference>